<keyword evidence="6" id="KW-0812">Transmembrane</keyword>
<keyword evidence="4" id="KW-0443">Lipid metabolism</keyword>
<accession>A0A191UF37</accession>
<gene>
    <name evidence="8" type="ORF">A8O14_05015</name>
</gene>
<dbReference type="RefSeq" id="WP_068948519.1">
    <property type="nucleotide sequence ID" value="NZ_CP015922.1"/>
</dbReference>
<keyword evidence="9" id="KW-1185">Reference proteome</keyword>
<feature type="domain" description="Phospholipid/glycerol acyltransferase" evidence="7">
    <location>
        <begin position="79"/>
        <end position="190"/>
    </location>
</feature>
<evidence type="ECO:0000313" key="9">
    <source>
        <dbReference type="Proteomes" id="UP000078463"/>
    </source>
</evidence>
<evidence type="ECO:0000256" key="5">
    <source>
        <dbReference type="ARBA" id="ARBA00023315"/>
    </source>
</evidence>
<evidence type="ECO:0000256" key="2">
    <source>
        <dbReference type="ARBA" id="ARBA00022516"/>
    </source>
</evidence>
<dbReference type="PANTHER" id="PTHR10434">
    <property type="entry name" value="1-ACYL-SN-GLYCEROL-3-PHOSPHATE ACYLTRANSFERASE"/>
    <property type="match status" value="1"/>
</dbReference>
<keyword evidence="5 8" id="KW-0012">Acyltransferase</keyword>
<dbReference type="Pfam" id="PF01553">
    <property type="entry name" value="Acyltransferase"/>
    <property type="match status" value="1"/>
</dbReference>
<dbReference type="AlphaFoldDB" id="A0A191UF37"/>
<evidence type="ECO:0000256" key="3">
    <source>
        <dbReference type="ARBA" id="ARBA00022679"/>
    </source>
</evidence>
<dbReference type="SMART" id="SM00563">
    <property type="entry name" value="PlsC"/>
    <property type="match status" value="1"/>
</dbReference>
<dbReference type="OrthoDB" id="9806880at2"/>
<dbReference type="PANTHER" id="PTHR10434:SF64">
    <property type="entry name" value="1-ACYL-SN-GLYCEROL-3-PHOSPHATE ACYLTRANSFERASE-RELATED"/>
    <property type="match status" value="1"/>
</dbReference>
<dbReference type="GO" id="GO:0003841">
    <property type="term" value="F:1-acylglycerol-3-phosphate O-acyltransferase activity"/>
    <property type="evidence" value="ECO:0007669"/>
    <property type="project" value="TreeGrafter"/>
</dbReference>
<feature type="transmembrane region" description="Helical" evidence="6">
    <location>
        <begin position="18"/>
        <end position="39"/>
    </location>
</feature>
<dbReference type="EMBL" id="CP015922">
    <property type="protein sequence ID" value="ANI99506.1"/>
    <property type="molecule type" value="Genomic_DNA"/>
</dbReference>
<organism evidence="8 9">
    <name type="scientific">Polynucleobacter wuianus</name>
    <dbReference type="NCBI Taxonomy" id="1743168"/>
    <lineage>
        <taxon>Bacteria</taxon>
        <taxon>Pseudomonadati</taxon>
        <taxon>Pseudomonadota</taxon>
        <taxon>Betaproteobacteria</taxon>
        <taxon>Burkholderiales</taxon>
        <taxon>Burkholderiaceae</taxon>
        <taxon>Polynucleobacter</taxon>
    </lineage>
</organism>
<evidence type="ECO:0000256" key="6">
    <source>
        <dbReference type="SAM" id="Phobius"/>
    </source>
</evidence>
<protein>
    <submittedName>
        <fullName evidence="8">Glycerol acyltransferase</fullName>
    </submittedName>
</protein>
<reference evidence="9" key="1">
    <citation type="submission" date="2016-05" db="EMBL/GenBank/DDBJ databases">
        <title>Polynucleobacter sp. QLW-P1FAT50C-4 genome.</title>
        <authorList>
            <person name="Hahn M.W."/>
        </authorList>
    </citation>
    <scope>NUCLEOTIDE SEQUENCE [LARGE SCALE GENOMIC DNA]</scope>
    <source>
        <strain evidence="9">QLW-P1FAT50C-4</strain>
    </source>
</reference>
<comment type="pathway">
    <text evidence="1">Lipid metabolism.</text>
</comment>
<dbReference type="GO" id="GO:0006654">
    <property type="term" value="P:phosphatidic acid biosynthetic process"/>
    <property type="evidence" value="ECO:0007669"/>
    <property type="project" value="TreeGrafter"/>
</dbReference>
<proteinExistence type="predicted"/>
<keyword evidence="3 8" id="KW-0808">Transferase</keyword>
<keyword evidence="6" id="KW-1133">Transmembrane helix</keyword>
<evidence type="ECO:0000256" key="1">
    <source>
        <dbReference type="ARBA" id="ARBA00005189"/>
    </source>
</evidence>
<dbReference type="InterPro" id="IPR002123">
    <property type="entry name" value="Plipid/glycerol_acylTrfase"/>
</dbReference>
<dbReference type="STRING" id="1743168.A8O14_05015"/>
<dbReference type="Proteomes" id="UP000078463">
    <property type="component" value="Chromosome"/>
</dbReference>
<sequence length="263" mass="29671">MSIDQAITEKQTPFLIRFGLWLAIWAHVISGVVTLFIVFPSATSQTKRFHIQKWSVRLLKIFGIELRVTNPNILPSDSYLLSSNHISWIDIHAINAFKPIRFVAKSEVENWPIFGWMAKQLGTVFIKRDSSRHAHFVVGSISEVLQSESVCIFPEGTSTDGKSVRPFKPNFFESAVMADVPVYSIAIRYLSKITELRSDVPAFVGDMGLLESMSNILKHRNLIVELTLFPPPGASPQQPRDRKWLALHSHEQISSYLSGANPK</sequence>
<dbReference type="SUPFAM" id="SSF69593">
    <property type="entry name" value="Glycerol-3-phosphate (1)-acyltransferase"/>
    <property type="match status" value="1"/>
</dbReference>
<keyword evidence="6" id="KW-0472">Membrane</keyword>
<dbReference type="KEGG" id="pwu:A8O14_05015"/>
<evidence type="ECO:0000313" key="8">
    <source>
        <dbReference type="EMBL" id="ANI99506.1"/>
    </source>
</evidence>
<name>A0A191UF37_9BURK</name>
<keyword evidence="2" id="KW-0444">Lipid biosynthesis</keyword>
<evidence type="ECO:0000259" key="7">
    <source>
        <dbReference type="SMART" id="SM00563"/>
    </source>
</evidence>
<dbReference type="CDD" id="cd07989">
    <property type="entry name" value="LPLAT_AGPAT-like"/>
    <property type="match status" value="1"/>
</dbReference>
<evidence type="ECO:0000256" key="4">
    <source>
        <dbReference type="ARBA" id="ARBA00023098"/>
    </source>
</evidence>